<dbReference type="PANTHER" id="PTHR24127">
    <property type="entry name" value="ANKYRIN REPEAT AND EF-HAND DOMAIN-CONTAINING PROTEIN 1"/>
    <property type="match status" value="1"/>
</dbReference>
<dbReference type="AlphaFoldDB" id="A2DFT8"/>
<dbReference type="KEGG" id="tva:5466335"/>
<dbReference type="InterPro" id="IPR036770">
    <property type="entry name" value="Ankyrin_rpt-contain_sf"/>
</dbReference>
<dbReference type="VEuPathDB" id="TrichDB:TVAGG3_0322520"/>
<sequence>MVTFKSFSNPLRIILLFTPVDLTGLSPLIPLQMERRNAIPDETKEEIWKFIEKNIYESSEWFKAVYSVIMNIKPINKMENLSDLLFIAVRLGNFDIIQELIIKGAKINSVEGIYNRLSPSLEAISKDRSDILQLFINNGLDVNSIYSRDNFTLINASIEYNSMKCFDILIEKASLNHIVVQTPMMVALQTFERTGNDYFINKLLDKIDIEYETIVDSSFVNYTLFKEGKIPEFHYTSDHRFISPVVGLNYQPIRHNLDNTDVVQKSLATGFINRLERADIKQNFFENLKDRNAHFP</sequence>
<dbReference type="EMBL" id="DS113195">
    <property type="protein sequence ID" value="EAY20791.1"/>
    <property type="molecule type" value="Genomic_DNA"/>
</dbReference>
<dbReference type="SMR" id="A2DFT8"/>
<accession>A2DFT8</accession>
<dbReference type="RefSeq" id="XP_001581777.1">
    <property type="nucleotide sequence ID" value="XM_001581727.1"/>
</dbReference>
<dbReference type="VEuPathDB" id="TrichDB:TVAG_391750"/>
<proteinExistence type="predicted"/>
<gene>
    <name evidence="1" type="ORF">TVAG_391750</name>
</gene>
<keyword evidence="2" id="KW-1185">Reference proteome</keyword>
<dbReference type="SUPFAM" id="SSF48403">
    <property type="entry name" value="Ankyrin repeat"/>
    <property type="match status" value="1"/>
</dbReference>
<organism evidence="1 2">
    <name type="scientific">Trichomonas vaginalis (strain ATCC PRA-98 / G3)</name>
    <dbReference type="NCBI Taxonomy" id="412133"/>
    <lineage>
        <taxon>Eukaryota</taxon>
        <taxon>Metamonada</taxon>
        <taxon>Parabasalia</taxon>
        <taxon>Trichomonadida</taxon>
        <taxon>Trichomonadidae</taxon>
        <taxon>Trichomonas</taxon>
    </lineage>
</organism>
<evidence type="ECO:0000313" key="2">
    <source>
        <dbReference type="Proteomes" id="UP000001542"/>
    </source>
</evidence>
<dbReference type="Proteomes" id="UP000001542">
    <property type="component" value="Unassembled WGS sequence"/>
</dbReference>
<dbReference type="PANTHER" id="PTHR24127:SF1">
    <property type="entry name" value="ANKYRIN REPEAT AND EF-HAND DOMAIN-CONTAINING PROTEIN 1"/>
    <property type="match status" value="1"/>
</dbReference>
<dbReference type="InParanoid" id="A2DFT8"/>
<dbReference type="SMART" id="SM00248">
    <property type="entry name" value="ANK"/>
    <property type="match status" value="4"/>
</dbReference>
<name>A2DFT8_TRIV3</name>
<dbReference type="Pfam" id="PF12796">
    <property type="entry name" value="Ank_2"/>
    <property type="match status" value="1"/>
</dbReference>
<dbReference type="Gene3D" id="1.25.40.20">
    <property type="entry name" value="Ankyrin repeat-containing domain"/>
    <property type="match status" value="1"/>
</dbReference>
<reference evidence="1" key="1">
    <citation type="submission" date="2006-10" db="EMBL/GenBank/DDBJ databases">
        <authorList>
            <person name="Amadeo P."/>
            <person name="Zhao Q."/>
            <person name="Wortman J."/>
            <person name="Fraser-Liggett C."/>
            <person name="Carlton J."/>
        </authorList>
    </citation>
    <scope>NUCLEOTIDE SEQUENCE</scope>
    <source>
        <strain evidence="1">G3</strain>
    </source>
</reference>
<evidence type="ECO:0000313" key="1">
    <source>
        <dbReference type="EMBL" id="EAY20791.1"/>
    </source>
</evidence>
<reference evidence="1" key="2">
    <citation type="journal article" date="2007" name="Science">
        <title>Draft genome sequence of the sexually transmitted pathogen Trichomonas vaginalis.</title>
        <authorList>
            <person name="Carlton J.M."/>
            <person name="Hirt R.P."/>
            <person name="Silva J.C."/>
            <person name="Delcher A.L."/>
            <person name="Schatz M."/>
            <person name="Zhao Q."/>
            <person name="Wortman J.R."/>
            <person name="Bidwell S.L."/>
            <person name="Alsmark U.C.M."/>
            <person name="Besteiro S."/>
            <person name="Sicheritz-Ponten T."/>
            <person name="Noel C.J."/>
            <person name="Dacks J.B."/>
            <person name="Foster P.G."/>
            <person name="Simillion C."/>
            <person name="Van de Peer Y."/>
            <person name="Miranda-Saavedra D."/>
            <person name="Barton G.J."/>
            <person name="Westrop G.D."/>
            <person name="Mueller S."/>
            <person name="Dessi D."/>
            <person name="Fiori P.L."/>
            <person name="Ren Q."/>
            <person name="Paulsen I."/>
            <person name="Zhang H."/>
            <person name="Bastida-Corcuera F.D."/>
            <person name="Simoes-Barbosa A."/>
            <person name="Brown M.T."/>
            <person name="Hayes R.D."/>
            <person name="Mukherjee M."/>
            <person name="Okumura C.Y."/>
            <person name="Schneider R."/>
            <person name="Smith A.J."/>
            <person name="Vanacova S."/>
            <person name="Villalvazo M."/>
            <person name="Haas B.J."/>
            <person name="Pertea M."/>
            <person name="Feldblyum T.V."/>
            <person name="Utterback T.R."/>
            <person name="Shu C.L."/>
            <person name="Osoegawa K."/>
            <person name="de Jong P.J."/>
            <person name="Hrdy I."/>
            <person name="Horvathova L."/>
            <person name="Zubacova Z."/>
            <person name="Dolezal P."/>
            <person name="Malik S.B."/>
            <person name="Logsdon J.M. Jr."/>
            <person name="Henze K."/>
            <person name="Gupta A."/>
            <person name="Wang C.C."/>
            <person name="Dunne R.L."/>
            <person name="Upcroft J.A."/>
            <person name="Upcroft P."/>
            <person name="White O."/>
            <person name="Salzberg S.L."/>
            <person name="Tang P."/>
            <person name="Chiu C.-H."/>
            <person name="Lee Y.-S."/>
            <person name="Embley T.M."/>
            <person name="Coombs G.H."/>
            <person name="Mottram J.C."/>
            <person name="Tachezy J."/>
            <person name="Fraser-Liggett C.M."/>
            <person name="Johnson P.J."/>
        </authorList>
    </citation>
    <scope>NUCLEOTIDE SEQUENCE [LARGE SCALE GENOMIC DNA]</scope>
    <source>
        <strain evidence="1">G3</strain>
    </source>
</reference>
<dbReference type="InterPro" id="IPR002110">
    <property type="entry name" value="Ankyrin_rpt"/>
</dbReference>
<dbReference type="InterPro" id="IPR052801">
    <property type="entry name" value="Ankyrin-EF-hand"/>
</dbReference>
<protein>
    <submittedName>
        <fullName evidence="1">Uncharacterized protein</fullName>
    </submittedName>
</protein>